<evidence type="ECO:0000259" key="2">
    <source>
        <dbReference type="PROSITE" id="PS51186"/>
    </source>
</evidence>
<sequence length="274" mass="30559">MTAQQETSTMEIPVTSSSVQTAPFPPSQPLPSSEITIEPCTEKDASTIAEMLYTCFDDEWWSTKEPPEQRPATHSLRVHLLAKRLTPTFSQPGLYWMKAVHTPTGRTMGVAGWASPSLPVHNIFRRSAATFYGWQAKMGWTDAEMDEMWAPVNEEKWSIQFARDDETRAEVTGGPHWYLAPLMTLPEWQGRGVGKRLLSWAIEQADKTMPPTPVYLESRPSARQVYIKRGFVPQGEYNMLRIGLGGLEGKQDEKKVDVSSVGDVAKGAEGDLAS</sequence>
<proteinExistence type="predicted"/>
<dbReference type="InterPro" id="IPR000182">
    <property type="entry name" value="GNAT_dom"/>
</dbReference>
<dbReference type="EMBL" id="ML976656">
    <property type="protein sequence ID" value="KAF1980222.1"/>
    <property type="molecule type" value="Genomic_DNA"/>
</dbReference>
<dbReference type="InterPro" id="IPR052523">
    <property type="entry name" value="Trichothecene_AcTrans"/>
</dbReference>
<gene>
    <name evidence="3" type="ORF">BU23DRAFT_548408</name>
</gene>
<dbReference type="SUPFAM" id="SSF55729">
    <property type="entry name" value="Acyl-CoA N-acyltransferases (Nat)"/>
    <property type="match status" value="1"/>
</dbReference>
<keyword evidence="4" id="KW-1185">Reference proteome</keyword>
<protein>
    <recommendedName>
        <fullName evidence="2">N-acetyltransferase domain-containing protein</fullName>
    </recommendedName>
</protein>
<dbReference type="CDD" id="cd04301">
    <property type="entry name" value="NAT_SF"/>
    <property type="match status" value="1"/>
</dbReference>
<reference evidence="3" key="1">
    <citation type="journal article" date="2020" name="Stud. Mycol.">
        <title>101 Dothideomycetes genomes: a test case for predicting lifestyles and emergence of pathogens.</title>
        <authorList>
            <person name="Haridas S."/>
            <person name="Albert R."/>
            <person name="Binder M."/>
            <person name="Bloem J."/>
            <person name="Labutti K."/>
            <person name="Salamov A."/>
            <person name="Andreopoulos B."/>
            <person name="Baker S."/>
            <person name="Barry K."/>
            <person name="Bills G."/>
            <person name="Bluhm B."/>
            <person name="Cannon C."/>
            <person name="Castanera R."/>
            <person name="Culley D."/>
            <person name="Daum C."/>
            <person name="Ezra D."/>
            <person name="Gonzalez J."/>
            <person name="Henrissat B."/>
            <person name="Kuo A."/>
            <person name="Liang C."/>
            <person name="Lipzen A."/>
            <person name="Lutzoni F."/>
            <person name="Magnuson J."/>
            <person name="Mondo S."/>
            <person name="Nolan M."/>
            <person name="Ohm R."/>
            <person name="Pangilinan J."/>
            <person name="Park H.-J."/>
            <person name="Ramirez L."/>
            <person name="Alfaro M."/>
            <person name="Sun H."/>
            <person name="Tritt A."/>
            <person name="Yoshinaga Y."/>
            <person name="Zwiers L.-H."/>
            <person name="Turgeon B."/>
            <person name="Goodwin S."/>
            <person name="Spatafora J."/>
            <person name="Crous P."/>
            <person name="Grigoriev I."/>
        </authorList>
    </citation>
    <scope>NUCLEOTIDE SEQUENCE</scope>
    <source>
        <strain evidence="3">CBS 107.79</strain>
    </source>
</reference>
<accession>A0A6A5VWT6</accession>
<dbReference type="PROSITE" id="PS51186">
    <property type="entry name" value="GNAT"/>
    <property type="match status" value="1"/>
</dbReference>
<evidence type="ECO:0000313" key="4">
    <source>
        <dbReference type="Proteomes" id="UP000800036"/>
    </source>
</evidence>
<name>A0A6A5VWT6_9PLEO</name>
<dbReference type="Pfam" id="PF13673">
    <property type="entry name" value="Acetyltransf_10"/>
    <property type="match status" value="1"/>
</dbReference>
<organism evidence="3 4">
    <name type="scientific">Bimuria novae-zelandiae CBS 107.79</name>
    <dbReference type="NCBI Taxonomy" id="1447943"/>
    <lineage>
        <taxon>Eukaryota</taxon>
        <taxon>Fungi</taxon>
        <taxon>Dikarya</taxon>
        <taxon>Ascomycota</taxon>
        <taxon>Pezizomycotina</taxon>
        <taxon>Dothideomycetes</taxon>
        <taxon>Pleosporomycetidae</taxon>
        <taxon>Pleosporales</taxon>
        <taxon>Massarineae</taxon>
        <taxon>Didymosphaeriaceae</taxon>
        <taxon>Bimuria</taxon>
    </lineage>
</organism>
<evidence type="ECO:0000313" key="3">
    <source>
        <dbReference type="EMBL" id="KAF1980222.1"/>
    </source>
</evidence>
<dbReference type="PANTHER" id="PTHR42791:SF2">
    <property type="entry name" value="N-ACETYLTRANSFERASE DOMAIN-CONTAINING PROTEIN"/>
    <property type="match status" value="1"/>
</dbReference>
<feature type="region of interest" description="Disordered" evidence="1">
    <location>
        <begin position="253"/>
        <end position="274"/>
    </location>
</feature>
<evidence type="ECO:0000256" key="1">
    <source>
        <dbReference type="SAM" id="MobiDB-lite"/>
    </source>
</evidence>
<feature type="region of interest" description="Disordered" evidence="1">
    <location>
        <begin position="1"/>
        <end position="34"/>
    </location>
</feature>
<dbReference type="AlphaFoldDB" id="A0A6A5VWT6"/>
<dbReference type="PANTHER" id="PTHR42791">
    <property type="entry name" value="GNAT FAMILY ACETYLTRANSFERASE"/>
    <property type="match status" value="1"/>
</dbReference>
<feature type="compositionally biased region" description="Polar residues" evidence="1">
    <location>
        <begin position="1"/>
        <end position="21"/>
    </location>
</feature>
<dbReference type="Proteomes" id="UP000800036">
    <property type="component" value="Unassembled WGS sequence"/>
</dbReference>
<dbReference type="InterPro" id="IPR016181">
    <property type="entry name" value="Acyl_CoA_acyltransferase"/>
</dbReference>
<dbReference type="OrthoDB" id="196847at2759"/>
<dbReference type="Gene3D" id="3.40.630.30">
    <property type="match status" value="1"/>
</dbReference>
<feature type="domain" description="N-acetyltransferase" evidence="2">
    <location>
        <begin position="118"/>
        <end position="253"/>
    </location>
</feature>
<dbReference type="GO" id="GO:0016747">
    <property type="term" value="F:acyltransferase activity, transferring groups other than amino-acyl groups"/>
    <property type="evidence" value="ECO:0007669"/>
    <property type="project" value="InterPro"/>
</dbReference>